<dbReference type="Gramene" id="ESW35846">
    <property type="protein sequence ID" value="ESW35846"/>
    <property type="gene ID" value="PHAVU_L011100g"/>
</dbReference>
<gene>
    <name evidence="1" type="ORF">PHAVU_L011100g</name>
</gene>
<accession>V7D3L2</accession>
<reference evidence="1" key="1">
    <citation type="submission" date="2013-04" db="EMBL/GenBank/DDBJ databases">
        <authorList>
            <person name="Schmutz J."/>
            <person name="McClean P."/>
            <person name="Shu S."/>
            <person name="Cregan P."/>
            <person name="Rokhsar D."/>
            <person name="Jackson S."/>
        </authorList>
    </citation>
    <scope>NUCLEOTIDE SEQUENCE</scope>
</reference>
<sequence length="72" mass="8892">MIEFLISNARYDYVHDWKYPFEVVERHHIVSRRSNADFFFFCVLKEFILSYQTTVLPRHRTNPQMEHCFECC</sequence>
<protein>
    <submittedName>
        <fullName evidence="1">Uncharacterized protein</fullName>
    </submittedName>
</protein>
<evidence type="ECO:0000313" key="1">
    <source>
        <dbReference type="EMBL" id="ESW35846.1"/>
    </source>
</evidence>
<dbReference type="EMBL" id="KI549099">
    <property type="protein sequence ID" value="ESW35846.1"/>
    <property type="molecule type" value="Genomic_DNA"/>
</dbReference>
<dbReference type="OrthoDB" id="6256716at2759"/>
<dbReference type="AlphaFoldDB" id="V7D3L2"/>
<name>V7D3L2_PHAVU</name>
<organism evidence="1">
    <name type="scientific">Phaseolus vulgaris</name>
    <name type="common">Kidney bean</name>
    <name type="synonym">French bean</name>
    <dbReference type="NCBI Taxonomy" id="3885"/>
    <lineage>
        <taxon>Eukaryota</taxon>
        <taxon>Viridiplantae</taxon>
        <taxon>Streptophyta</taxon>
        <taxon>Embryophyta</taxon>
        <taxon>Tracheophyta</taxon>
        <taxon>Spermatophyta</taxon>
        <taxon>Magnoliopsida</taxon>
        <taxon>eudicotyledons</taxon>
        <taxon>Gunneridae</taxon>
        <taxon>Pentapetalae</taxon>
        <taxon>rosids</taxon>
        <taxon>fabids</taxon>
        <taxon>Fabales</taxon>
        <taxon>Fabaceae</taxon>
        <taxon>Papilionoideae</taxon>
        <taxon>50 kb inversion clade</taxon>
        <taxon>NPAAA clade</taxon>
        <taxon>indigoferoid/millettioid clade</taxon>
        <taxon>Phaseoleae</taxon>
        <taxon>Phaseolus</taxon>
    </lineage>
</organism>
<proteinExistence type="predicted"/>